<protein>
    <submittedName>
        <fullName evidence="6">Outer membrane beta-barrel family protein</fullName>
    </submittedName>
</protein>
<dbReference type="Pfam" id="PF14905">
    <property type="entry name" value="OMP_b-brl_3"/>
    <property type="match status" value="1"/>
</dbReference>
<evidence type="ECO:0000256" key="2">
    <source>
        <dbReference type="ARBA" id="ARBA00023136"/>
    </source>
</evidence>
<dbReference type="PANTHER" id="PTHR40980:SF4">
    <property type="entry name" value="TONB-DEPENDENT RECEPTOR-LIKE BETA-BARREL DOMAIN-CONTAINING PROTEIN"/>
    <property type="match status" value="1"/>
</dbReference>
<feature type="domain" description="Outer membrane protein beta-barrel" evidence="5">
    <location>
        <begin position="403"/>
        <end position="807"/>
    </location>
</feature>
<keyword evidence="2 4" id="KW-0472">Membrane</keyword>
<dbReference type="Pfam" id="PF13620">
    <property type="entry name" value="CarboxypepD_reg"/>
    <property type="match status" value="1"/>
</dbReference>
<dbReference type="Gene3D" id="2.60.40.1120">
    <property type="entry name" value="Carboxypeptidase-like, regulatory domain"/>
    <property type="match status" value="1"/>
</dbReference>
<evidence type="ECO:0000313" key="7">
    <source>
        <dbReference type="Proteomes" id="UP001501436"/>
    </source>
</evidence>
<dbReference type="Proteomes" id="UP001501436">
    <property type="component" value="Unassembled WGS sequence"/>
</dbReference>
<comment type="caution">
    <text evidence="6">The sequence shown here is derived from an EMBL/GenBank/DDBJ whole genome shotgun (WGS) entry which is preliminary data.</text>
</comment>
<organism evidence="6 7">
    <name type="scientific">Mucilaginibacter defluvii</name>
    <dbReference type="NCBI Taxonomy" id="1196019"/>
    <lineage>
        <taxon>Bacteria</taxon>
        <taxon>Pseudomonadati</taxon>
        <taxon>Bacteroidota</taxon>
        <taxon>Sphingobacteriia</taxon>
        <taxon>Sphingobacteriales</taxon>
        <taxon>Sphingobacteriaceae</taxon>
        <taxon>Mucilaginibacter</taxon>
    </lineage>
</organism>
<keyword evidence="3" id="KW-0998">Cell outer membrane</keyword>
<dbReference type="SUPFAM" id="SSF49464">
    <property type="entry name" value="Carboxypeptidase regulatory domain-like"/>
    <property type="match status" value="1"/>
</dbReference>
<dbReference type="InterPro" id="IPR036942">
    <property type="entry name" value="Beta-barrel_TonB_sf"/>
</dbReference>
<dbReference type="Gene3D" id="2.40.170.20">
    <property type="entry name" value="TonB-dependent receptor, beta-barrel domain"/>
    <property type="match status" value="1"/>
</dbReference>
<dbReference type="EMBL" id="BAABJI010000004">
    <property type="protein sequence ID" value="GAA4928167.1"/>
    <property type="molecule type" value="Genomic_DNA"/>
</dbReference>
<dbReference type="InterPro" id="IPR008969">
    <property type="entry name" value="CarboxyPept-like_regulatory"/>
</dbReference>
<reference evidence="7" key="1">
    <citation type="journal article" date="2019" name="Int. J. Syst. Evol. Microbiol.">
        <title>The Global Catalogue of Microorganisms (GCM) 10K type strain sequencing project: providing services to taxonomists for standard genome sequencing and annotation.</title>
        <authorList>
            <consortium name="The Broad Institute Genomics Platform"/>
            <consortium name="The Broad Institute Genome Sequencing Center for Infectious Disease"/>
            <person name="Wu L."/>
            <person name="Ma J."/>
        </authorList>
    </citation>
    <scope>NUCLEOTIDE SEQUENCE [LARGE SCALE GENOMIC DNA]</scope>
    <source>
        <strain evidence="7">JCM 18283</strain>
    </source>
</reference>
<gene>
    <name evidence="6" type="ORF">GCM10023313_35980</name>
</gene>
<evidence type="ECO:0000256" key="4">
    <source>
        <dbReference type="SAM" id="Phobius"/>
    </source>
</evidence>
<dbReference type="SUPFAM" id="SSF56935">
    <property type="entry name" value="Porins"/>
    <property type="match status" value="1"/>
</dbReference>
<keyword evidence="4" id="KW-1133">Transmembrane helix</keyword>
<name>A0ABP9G7X6_9SPHI</name>
<keyword evidence="7" id="KW-1185">Reference proteome</keyword>
<accession>A0ABP9G7X6</accession>
<comment type="subcellular location">
    <subcellularLocation>
        <location evidence="1">Cell outer membrane</location>
    </subcellularLocation>
</comment>
<feature type="transmembrane region" description="Helical" evidence="4">
    <location>
        <begin position="12"/>
        <end position="37"/>
    </location>
</feature>
<evidence type="ECO:0000256" key="3">
    <source>
        <dbReference type="ARBA" id="ARBA00023237"/>
    </source>
</evidence>
<proteinExistence type="predicted"/>
<evidence type="ECO:0000313" key="6">
    <source>
        <dbReference type="EMBL" id="GAA4928167.1"/>
    </source>
</evidence>
<keyword evidence="4" id="KW-0812">Transmembrane</keyword>
<dbReference type="InterPro" id="IPR041700">
    <property type="entry name" value="OMP_b-brl_3"/>
</dbReference>
<dbReference type="PANTHER" id="PTHR40980">
    <property type="entry name" value="PLUG DOMAIN-CONTAINING PROTEIN"/>
    <property type="match status" value="1"/>
</dbReference>
<evidence type="ECO:0000259" key="5">
    <source>
        <dbReference type="Pfam" id="PF14905"/>
    </source>
</evidence>
<evidence type="ECO:0000256" key="1">
    <source>
        <dbReference type="ARBA" id="ARBA00004442"/>
    </source>
</evidence>
<sequence>MKMLLQDKYCPNFYTHIIYIRAYIIKLMAACALIAYINTTANAQTSAKISGSVLNEAGKPMEFATLSLLRAKDSSIVKGTMADANGKYIFDRIAAGDYIVAATTMGYQKSHSAKFVVGTQAVTVPSLSMQPASQSLKTVSITAAKPLVERKADRLVMNVENSIVATGNSALEVLERAPGVTVDKDDNISLQGKAGVTVMINDKLTYLSSTQLANLLRSTDGSTIQSIELITNPSSKYDAAGNSGIINIKLKKNKQSGFNGSLTAGAGYGLNFRNNSSLNLNVKEGDWNFFGSFSRGDIKRENNMNLRRTVTNNTGTTFFNQYTDFVNQVHFNNYRFGADYNTSKRNVVGFIVSGDHSNGFDTNGNVTNIGPSFDRVDSIQNTPSTIDQSFRNIALNLNDKFDIDTLGQSISVDVDYSKFRNNSKGYYNTDFFLADGTTRYRDPLLIANITPSKITINTQKVDYVKPINKTLKLELGAKFSFVKTDNDLQAKIDSTGSGLVDDAGRTNHFIYDENIKAGYFNLSKEFKTTSVQLGLRAEHTKSKGDLVTTNNVVERSYLNFFPTLFVNQKLGKKHELGLNYSRRIDRPSYEDLNPFIYYLDQFTYSQGNPFLKPQYTNSFELNYTYNKTINLSFNYSHTSDVFTEIILTDTAKKATYQTNLNLNAQDSYSLNLNTPFTFWKWWTGNLTFTGFYNSFKATDLLGGNLNRGRASFFFKTTHNFLLPKEIKAEIVTFYQSNVTYGIYNIKPQYSIDLGFSRSFLSKKLNVKLAVSDVFWMRRNNITANYQTVDLDIRQKRETRIARINLTYNFGNTKIKARNRQTGADDESNRVKSRN</sequence>